<dbReference type="GO" id="GO:0009893">
    <property type="term" value="P:positive regulation of metabolic process"/>
    <property type="evidence" value="ECO:0007669"/>
    <property type="project" value="UniProtKB-ARBA"/>
</dbReference>
<dbReference type="Proteomes" id="UP000188318">
    <property type="component" value="Unassembled WGS sequence"/>
</dbReference>
<dbReference type="VEuPathDB" id="FungiDB:ASPCADRAFT_510873"/>
<dbReference type="InterPro" id="IPR036864">
    <property type="entry name" value="Zn2-C6_fun-type_DNA-bd_sf"/>
</dbReference>
<keyword evidence="4" id="KW-0539">Nucleus</keyword>
<dbReference type="InterPro" id="IPR053187">
    <property type="entry name" value="Notoamide_regulator"/>
</dbReference>
<sequence>MCARKVSPPSQSGSPGPPSEAAIAKRTTGKVLIPRDRSRVVLSTSQIRTARACDPCRQRKAKCNGGKPICSQCERFGIDCIYSEQKRTQEKRELDMLRAAIKRHERMLQLMSRSSDPADRSMIVVAPQQDLAIQRALPESLDRTIGLLQTQLRELHHIYQNIHDCDPAVLPTVVDTIRRSTSVHEAATQLTRQMSSQGPGITLERMQRAWLTRLSGKPEMVNRHPPYNVNAAERWTSIVDNAAASHLFSLFFVWDNPTWLLVDAGSFLEDFHSGHTQFCSSLLVHTVLFYACHFSYDFEKPWDRRVEMTTAKRLLREVERLWQRDKATVCLPTMQSSLLLGLFFCATGKDKIGVEYIQYGARMGLQLGLHTSWPQHQKETARDRRVYKTIASAIYDMQTLALQLARIPSVWPGPPELFLSEEEAAAADVNQQWAPYPFAHPTHRSFLYTGLCVRRRLLITVNDVGQLLRELGGRVDLQGWQQGAVLYQRLLHIERNLPAVLGIQRNRTPHNLCFHMYYHMTVVNLCGLFVSRDSSTTTDVLIQATNFDPRKTLDEAMDALATLILLYRVCHGWKSMPVVMVHYFVVAGVHAASHLDSSKWREVLVSCVSGLWHMGLVWRVSRAFLRTIQLVLQSADATLIPGEAASILKEFDEKVWNQNEVKSLAANYVVHHHPSRTLALDPSNNFQGEGLEKLIRAFDRLSTNG</sequence>
<accession>A0A1R3R7D9</accession>
<dbReference type="OMA" id="EKPWDRR"/>
<dbReference type="CDD" id="cd12148">
    <property type="entry name" value="fungal_TF_MHR"/>
    <property type="match status" value="1"/>
</dbReference>
<dbReference type="SMART" id="SM00066">
    <property type="entry name" value="GAL4"/>
    <property type="match status" value="1"/>
</dbReference>
<dbReference type="STRING" id="602072.A0A1R3R7D9"/>
<evidence type="ECO:0000259" key="6">
    <source>
        <dbReference type="PROSITE" id="PS50048"/>
    </source>
</evidence>
<feature type="domain" description="Zn(2)-C6 fungal-type" evidence="6">
    <location>
        <begin position="52"/>
        <end position="82"/>
    </location>
</feature>
<dbReference type="PROSITE" id="PS00463">
    <property type="entry name" value="ZN2_CY6_FUNGAL_1"/>
    <property type="match status" value="1"/>
</dbReference>
<reference evidence="8" key="1">
    <citation type="journal article" date="2017" name="Genome Biol.">
        <title>Comparative genomics reveals high biological diversity and specific adaptations in the industrially and medically important fungal genus Aspergillus.</title>
        <authorList>
            <person name="de Vries R.P."/>
            <person name="Riley R."/>
            <person name="Wiebenga A."/>
            <person name="Aguilar-Osorio G."/>
            <person name="Amillis S."/>
            <person name="Uchima C.A."/>
            <person name="Anderluh G."/>
            <person name="Asadollahi M."/>
            <person name="Askin M."/>
            <person name="Barry K."/>
            <person name="Battaglia E."/>
            <person name="Bayram O."/>
            <person name="Benocci T."/>
            <person name="Braus-Stromeyer S.A."/>
            <person name="Caldana C."/>
            <person name="Canovas D."/>
            <person name="Cerqueira G.C."/>
            <person name="Chen F."/>
            <person name="Chen W."/>
            <person name="Choi C."/>
            <person name="Clum A."/>
            <person name="Dos Santos R.A."/>
            <person name="Damasio A.R."/>
            <person name="Diallinas G."/>
            <person name="Emri T."/>
            <person name="Fekete E."/>
            <person name="Flipphi M."/>
            <person name="Freyberg S."/>
            <person name="Gallo A."/>
            <person name="Gournas C."/>
            <person name="Habgood R."/>
            <person name="Hainaut M."/>
            <person name="Harispe M.L."/>
            <person name="Henrissat B."/>
            <person name="Hilden K.S."/>
            <person name="Hope R."/>
            <person name="Hossain A."/>
            <person name="Karabika E."/>
            <person name="Karaffa L."/>
            <person name="Karanyi Z."/>
            <person name="Krasevec N."/>
            <person name="Kuo A."/>
            <person name="Kusch H."/>
            <person name="LaButti K."/>
            <person name="Lagendijk E.L."/>
            <person name="Lapidus A."/>
            <person name="Levasseur A."/>
            <person name="Lindquist E."/>
            <person name="Lipzen A."/>
            <person name="Logrieco A.F."/>
            <person name="MacCabe A."/>
            <person name="Maekelae M.R."/>
            <person name="Malavazi I."/>
            <person name="Melin P."/>
            <person name="Meyer V."/>
            <person name="Mielnichuk N."/>
            <person name="Miskei M."/>
            <person name="Molnar A.P."/>
            <person name="Mule G."/>
            <person name="Ngan C.Y."/>
            <person name="Orejas M."/>
            <person name="Orosz E."/>
            <person name="Ouedraogo J.P."/>
            <person name="Overkamp K.M."/>
            <person name="Park H.-S."/>
            <person name="Perrone G."/>
            <person name="Piumi F."/>
            <person name="Punt P.J."/>
            <person name="Ram A.F."/>
            <person name="Ramon A."/>
            <person name="Rauscher S."/>
            <person name="Record E."/>
            <person name="Riano-Pachon D.M."/>
            <person name="Robert V."/>
            <person name="Roehrig J."/>
            <person name="Ruller R."/>
            <person name="Salamov A."/>
            <person name="Salih N.S."/>
            <person name="Samson R.A."/>
            <person name="Sandor E."/>
            <person name="Sanguinetti M."/>
            <person name="Schuetze T."/>
            <person name="Sepcic K."/>
            <person name="Shelest E."/>
            <person name="Sherlock G."/>
            <person name="Sophianopoulou V."/>
            <person name="Squina F.M."/>
            <person name="Sun H."/>
            <person name="Susca A."/>
            <person name="Todd R.B."/>
            <person name="Tsang A."/>
            <person name="Unkles S.E."/>
            <person name="van de Wiele N."/>
            <person name="van Rossen-Uffink D."/>
            <person name="Oliveira J.V."/>
            <person name="Vesth T.C."/>
            <person name="Visser J."/>
            <person name="Yu J.-H."/>
            <person name="Zhou M."/>
            <person name="Andersen M.R."/>
            <person name="Archer D.B."/>
            <person name="Baker S.E."/>
            <person name="Benoit I."/>
            <person name="Brakhage A.A."/>
            <person name="Braus G.H."/>
            <person name="Fischer R."/>
            <person name="Frisvad J.C."/>
            <person name="Goldman G.H."/>
            <person name="Houbraken J."/>
            <person name="Oakley B."/>
            <person name="Pocsi I."/>
            <person name="Scazzocchio C."/>
            <person name="Seiboth B."/>
            <person name="vanKuyk P.A."/>
            <person name="Wortman J."/>
            <person name="Dyer P.S."/>
            <person name="Grigoriev I.V."/>
        </authorList>
    </citation>
    <scope>NUCLEOTIDE SEQUENCE [LARGE SCALE GENOMIC DNA]</scope>
    <source>
        <strain evidence="8">ITEM 5010</strain>
    </source>
</reference>
<dbReference type="InterPro" id="IPR001138">
    <property type="entry name" value="Zn2Cys6_DnaBD"/>
</dbReference>
<dbReference type="SUPFAM" id="SSF57701">
    <property type="entry name" value="Zn2/Cys6 DNA-binding domain"/>
    <property type="match status" value="1"/>
</dbReference>
<dbReference type="EMBL" id="KV907527">
    <property type="protein sequence ID" value="OOF90404.1"/>
    <property type="molecule type" value="Genomic_DNA"/>
</dbReference>
<evidence type="ECO:0000256" key="5">
    <source>
        <dbReference type="SAM" id="MobiDB-lite"/>
    </source>
</evidence>
<dbReference type="Pfam" id="PF00172">
    <property type="entry name" value="Zn_clus"/>
    <property type="match status" value="1"/>
</dbReference>
<keyword evidence="8" id="KW-1185">Reference proteome</keyword>
<dbReference type="PROSITE" id="PS50048">
    <property type="entry name" value="ZN2_CY6_FUNGAL_2"/>
    <property type="match status" value="1"/>
</dbReference>
<keyword evidence="3" id="KW-0804">Transcription</keyword>
<dbReference type="GO" id="GO:0000981">
    <property type="term" value="F:DNA-binding transcription factor activity, RNA polymerase II-specific"/>
    <property type="evidence" value="ECO:0007669"/>
    <property type="project" value="InterPro"/>
</dbReference>
<keyword evidence="2" id="KW-0238">DNA-binding</keyword>
<evidence type="ECO:0000256" key="4">
    <source>
        <dbReference type="ARBA" id="ARBA00023242"/>
    </source>
</evidence>
<organism evidence="7 8">
    <name type="scientific">Aspergillus carbonarius (strain ITEM 5010)</name>
    <dbReference type="NCBI Taxonomy" id="602072"/>
    <lineage>
        <taxon>Eukaryota</taxon>
        <taxon>Fungi</taxon>
        <taxon>Dikarya</taxon>
        <taxon>Ascomycota</taxon>
        <taxon>Pezizomycotina</taxon>
        <taxon>Eurotiomycetes</taxon>
        <taxon>Eurotiomycetidae</taxon>
        <taxon>Eurotiales</taxon>
        <taxon>Aspergillaceae</taxon>
        <taxon>Aspergillus</taxon>
        <taxon>Aspergillus subgen. Circumdati</taxon>
    </lineage>
</organism>
<protein>
    <recommendedName>
        <fullName evidence="6">Zn(2)-C6 fungal-type domain-containing protein</fullName>
    </recommendedName>
</protein>
<evidence type="ECO:0000313" key="8">
    <source>
        <dbReference type="Proteomes" id="UP000188318"/>
    </source>
</evidence>
<name>A0A1R3R7D9_ASPC5</name>
<dbReference type="Gene3D" id="4.10.240.10">
    <property type="entry name" value="Zn(2)-C6 fungal-type DNA-binding domain"/>
    <property type="match status" value="1"/>
</dbReference>
<dbReference type="OrthoDB" id="426882at2759"/>
<dbReference type="AlphaFoldDB" id="A0A1R3R7D9"/>
<evidence type="ECO:0000256" key="1">
    <source>
        <dbReference type="ARBA" id="ARBA00023015"/>
    </source>
</evidence>
<evidence type="ECO:0000256" key="3">
    <source>
        <dbReference type="ARBA" id="ARBA00023163"/>
    </source>
</evidence>
<gene>
    <name evidence="7" type="ORF">ASPCADRAFT_510873</name>
</gene>
<dbReference type="GO" id="GO:0008270">
    <property type="term" value="F:zinc ion binding"/>
    <property type="evidence" value="ECO:0007669"/>
    <property type="project" value="InterPro"/>
</dbReference>
<dbReference type="PANTHER" id="PTHR47256">
    <property type="entry name" value="ZN(II)2CYS6 TRANSCRIPTION FACTOR (EUROFUNG)-RELATED"/>
    <property type="match status" value="1"/>
</dbReference>
<feature type="region of interest" description="Disordered" evidence="5">
    <location>
        <begin position="1"/>
        <end position="22"/>
    </location>
</feature>
<keyword evidence="1" id="KW-0805">Transcription regulation</keyword>
<proteinExistence type="predicted"/>
<evidence type="ECO:0000256" key="2">
    <source>
        <dbReference type="ARBA" id="ARBA00023125"/>
    </source>
</evidence>
<dbReference type="GO" id="GO:0003677">
    <property type="term" value="F:DNA binding"/>
    <property type="evidence" value="ECO:0007669"/>
    <property type="project" value="UniProtKB-KW"/>
</dbReference>
<evidence type="ECO:0000313" key="7">
    <source>
        <dbReference type="EMBL" id="OOF90404.1"/>
    </source>
</evidence>
<dbReference type="CDD" id="cd00067">
    <property type="entry name" value="GAL4"/>
    <property type="match status" value="1"/>
</dbReference>
<dbReference type="PANTHER" id="PTHR47256:SF3">
    <property type="entry name" value="ZN(II)2CYS6 TRANSCRIPTION FACTOR (EUROFUNG)"/>
    <property type="match status" value="1"/>
</dbReference>